<evidence type="ECO:0000256" key="1">
    <source>
        <dbReference type="ARBA" id="ARBA00004141"/>
    </source>
</evidence>
<dbReference type="AlphaFoldDB" id="A0AAV3T7U8"/>
<dbReference type="InterPro" id="IPR004307">
    <property type="entry name" value="TspO_MBR"/>
</dbReference>
<reference evidence="7 8" key="1">
    <citation type="journal article" date="2019" name="Int. J. Syst. Evol. Microbiol.">
        <title>The Global Catalogue of Microorganisms (GCM) 10K type strain sequencing project: providing services to taxonomists for standard genome sequencing and annotation.</title>
        <authorList>
            <consortium name="The Broad Institute Genomics Platform"/>
            <consortium name="The Broad Institute Genome Sequencing Center for Infectious Disease"/>
            <person name="Wu L."/>
            <person name="Ma J."/>
        </authorList>
    </citation>
    <scope>NUCLEOTIDE SEQUENCE [LARGE SCALE GENOMIC DNA]</scope>
    <source>
        <strain evidence="7 8">JCM 16328</strain>
    </source>
</reference>
<dbReference type="Pfam" id="PF03073">
    <property type="entry name" value="TspO_MBR"/>
    <property type="match status" value="1"/>
</dbReference>
<dbReference type="FunFam" id="1.20.1260.100:FF:000001">
    <property type="entry name" value="translocator protein 2"/>
    <property type="match status" value="1"/>
</dbReference>
<evidence type="ECO:0000256" key="5">
    <source>
        <dbReference type="ARBA" id="ARBA00023136"/>
    </source>
</evidence>
<keyword evidence="5 6" id="KW-0472">Membrane</keyword>
<comment type="similarity">
    <text evidence="2">Belongs to the TspO/BZRP family.</text>
</comment>
<dbReference type="PIRSF" id="PIRSF005859">
    <property type="entry name" value="PBR"/>
    <property type="match status" value="1"/>
</dbReference>
<dbReference type="PANTHER" id="PTHR10057">
    <property type="entry name" value="PERIPHERAL-TYPE BENZODIAZEPINE RECEPTOR"/>
    <property type="match status" value="1"/>
</dbReference>
<dbReference type="EMBL" id="BAAADV010000001">
    <property type="protein sequence ID" value="GAA0669615.1"/>
    <property type="molecule type" value="Genomic_DNA"/>
</dbReference>
<evidence type="ECO:0008006" key="9">
    <source>
        <dbReference type="Google" id="ProtNLM"/>
    </source>
</evidence>
<dbReference type="Gene3D" id="1.20.1260.100">
    <property type="entry name" value="TspO/MBR protein"/>
    <property type="match status" value="1"/>
</dbReference>
<sequence length="169" mass="18149">MSHTERTERSGIAGLDARDLLVLAGFVVGVNAVGAAPSLVAGADTSWIEEPWFFPPTIAFPVVWTLLFTLMGVALFLIWRRGAGRRDVKIALGAFAVQMALNVAWTPVFFGLQAPGPGLAIILALWVAIVATIAAFDRVDRRAAALLAPYLAWVTFAAVLNYAIWRLSG</sequence>
<evidence type="ECO:0000256" key="2">
    <source>
        <dbReference type="ARBA" id="ARBA00007524"/>
    </source>
</evidence>
<organism evidence="7 8">
    <name type="scientific">Natronoarchaeum mannanilyticum</name>
    <dbReference type="NCBI Taxonomy" id="926360"/>
    <lineage>
        <taxon>Archaea</taxon>
        <taxon>Methanobacteriati</taxon>
        <taxon>Methanobacteriota</taxon>
        <taxon>Stenosarchaea group</taxon>
        <taxon>Halobacteria</taxon>
        <taxon>Halobacteriales</taxon>
        <taxon>Natronoarchaeaceae</taxon>
    </lineage>
</organism>
<feature type="transmembrane region" description="Helical" evidence="6">
    <location>
        <begin position="52"/>
        <end position="78"/>
    </location>
</feature>
<gene>
    <name evidence="7" type="ORF">GCM10009020_14570</name>
</gene>
<evidence type="ECO:0000313" key="8">
    <source>
        <dbReference type="Proteomes" id="UP001500420"/>
    </source>
</evidence>
<feature type="transmembrane region" description="Helical" evidence="6">
    <location>
        <begin position="90"/>
        <end position="112"/>
    </location>
</feature>
<protein>
    <recommendedName>
        <fullName evidence="9">Tryptophan-rich sensory protein</fullName>
    </recommendedName>
</protein>
<dbReference type="Proteomes" id="UP001500420">
    <property type="component" value="Unassembled WGS sequence"/>
</dbReference>
<dbReference type="GO" id="GO:0016020">
    <property type="term" value="C:membrane"/>
    <property type="evidence" value="ECO:0007669"/>
    <property type="project" value="UniProtKB-SubCell"/>
</dbReference>
<comment type="caution">
    <text evidence="7">The sequence shown here is derived from an EMBL/GenBank/DDBJ whole genome shotgun (WGS) entry which is preliminary data.</text>
</comment>
<evidence type="ECO:0000256" key="3">
    <source>
        <dbReference type="ARBA" id="ARBA00022692"/>
    </source>
</evidence>
<dbReference type="PANTHER" id="PTHR10057:SF0">
    <property type="entry name" value="TRANSLOCATOR PROTEIN"/>
    <property type="match status" value="1"/>
</dbReference>
<dbReference type="CDD" id="cd15904">
    <property type="entry name" value="TSPO_MBR"/>
    <property type="match status" value="1"/>
</dbReference>
<feature type="transmembrane region" description="Helical" evidence="6">
    <location>
        <begin position="118"/>
        <end position="136"/>
    </location>
</feature>
<evidence type="ECO:0000256" key="6">
    <source>
        <dbReference type="SAM" id="Phobius"/>
    </source>
</evidence>
<feature type="transmembrane region" description="Helical" evidence="6">
    <location>
        <begin position="20"/>
        <end position="40"/>
    </location>
</feature>
<keyword evidence="8" id="KW-1185">Reference proteome</keyword>
<feature type="transmembrane region" description="Helical" evidence="6">
    <location>
        <begin position="143"/>
        <end position="165"/>
    </location>
</feature>
<evidence type="ECO:0000313" key="7">
    <source>
        <dbReference type="EMBL" id="GAA0669615.1"/>
    </source>
</evidence>
<accession>A0AAV3T7U8</accession>
<dbReference type="GO" id="GO:0033013">
    <property type="term" value="P:tetrapyrrole metabolic process"/>
    <property type="evidence" value="ECO:0007669"/>
    <property type="project" value="UniProtKB-ARBA"/>
</dbReference>
<name>A0AAV3T7U8_9EURY</name>
<proteinExistence type="inferred from homology"/>
<evidence type="ECO:0000256" key="4">
    <source>
        <dbReference type="ARBA" id="ARBA00022989"/>
    </source>
</evidence>
<keyword evidence="3 6" id="KW-0812">Transmembrane</keyword>
<dbReference type="InterPro" id="IPR038330">
    <property type="entry name" value="TspO/MBR-related_sf"/>
</dbReference>
<comment type="subcellular location">
    <subcellularLocation>
        <location evidence="1">Membrane</location>
        <topology evidence="1">Multi-pass membrane protein</topology>
    </subcellularLocation>
</comment>
<keyword evidence="4 6" id="KW-1133">Transmembrane helix</keyword>